<dbReference type="PANTHER" id="PTHR40980">
    <property type="entry name" value="PLUG DOMAIN-CONTAINING PROTEIN"/>
    <property type="match status" value="1"/>
</dbReference>
<gene>
    <name evidence="2" type="ORF">ACFFVF_13585</name>
</gene>
<dbReference type="RefSeq" id="WP_236457501.1">
    <property type="nucleotide sequence ID" value="NZ_CBCSGE010000006.1"/>
</dbReference>
<protein>
    <submittedName>
        <fullName evidence="2">Outer membrane beta-barrel protein</fullName>
    </submittedName>
</protein>
<dbReference type="Proteomes" id="UP001589607">
    <property type="component" value="Unassembled WGS sequence"/>
</dbReference>
<keyword evidence="3" id="KW-1185">Reference proteome</keyword>
<dbReference type="EMBL" id="JBHMEY010000059">
    <property type="protein sequence ID" value="MFB9097549.1"/>
    <property type="molecule type" value="Genomic_DNA"/>
</dbReference>
<dbReference type="Pfam" id="PF14905">
    <property type="entry name" value="OMP_b-brl_3"/>
    <property type="match status" value="1"/>
</dbReference>
<dbReference type="PANTHER" id="PTHR40980:SF4">
    <property type="entry name" value="TONB-DEPENDENT RECEPTOR-LIKE BETA-BARREL DOMAIN-CONTAINING PROTEIN"/>
    <property type="match status" value="1"/>
</dbReference>
<evidence type="ECO:0000259" key="1">
    <source>
        <dbReference type="Pfam" id="PF14905"/>
    </source>
</evidence>
<comment type="caution">
    <text evidence="2">The sequence shown here is derived from an EMBL/GenBank/DDBJ whole genome shotgun (WGS) entry which is preliminary data.</text>
</comment>
<dbReference type="SUPFAM" id="SSF56935">
    <property type="entry name" value="Porins"/>
    <property type="match status" value="1"/>
</dbReference>
<sequence length="687" mass="80229">MKNIYVLLFFTYSTFLYSQNDTIKKDSIILKEVILISESKIKLKQDKGKYIANVINTDFQRTQNTWEGLKLIPMLRVNDNEGLKVKFKNAIVEINGNQIQLSGFELESYLKSLDPKTIKRIEILSNPNASYGSEIEAVINILLSQNSNNYRLASNVTNGTRKKYFNSSNINLNYNLEKLKLYSSYSFNYNQKVNESEIISQTGNNPFLKFDYNENTYQKNHQYYVNLNYEINKNNAIDITTTSSFHESSGNGLGENTNFRRVLETNSNNKKIQLAEIYNYSFNDSTFLKIGAYQVFNTTESSNFATTNTTSIENQKVVSKIPLIVGFGDFSKSTKIGEITIGTRLNFTSINKDNFSIDSNLENNNPYNYNEKIISTYFNNSLIITEKASLSLGLRLESSFINYKFSDTNNIILLEDNLNYSNLLYNINYMYSSEKEWHHAIAFRKQIQRPNYSYLNPFLNLNSDITYFSGDTKIQPSKLFSFNYEVLKKNWSLYIQTGMINDFISTFTDQVDNKIVETYKNFDTVLLSGFGFEYNPTLIKKIWYSRINFDFTYFKIKDKNYPNIKESSPNTTIEVSNIFKIKNYQLNLKYNLTPTYRDGLYKHFQTQRLDFTISKKINNNLSLFIYAYDILKTNINWEETTLTNYFYSSKNYNDQRTFGLSLRWNITGKAYTKNEIEKIEDNTIDRL</sequence>
<evidence type="ECO:0000313" key="2">
    <source>
        <dbReference type="EMBL" id="MFB9097549.1"/>
    </source>
</evidence>
<name>A0ABV5GQ83_9FLAO</name>
<evidence type="ECO:0000313" key="3">
    <source>
        <dbReference type="Proteomes" id="UP001589607"/>
    </source>
</evidence>
<proteinExistence type="predicted"/>
<feature type="domain" description="Outer membrane protein beta-barrel" evidence="1">
    <location>
        <begin position="273"/>
        <end position="664"/>
    </location>
</feature>
<reference evidence="2 3" key="1">
    <citation type="submission" date="2024-09" db="EMBL/GenBank/DDBJ databases">
        <authorList>
            <person name="Sun Q."/>
            <person name="Mori K."/>
        </authorList>
    </citation>
    <scope>NUCLEOTIDE SEQUENCE [LARGE SCALE GENOMIC DNA]</scope>
    <source>
        <strain evidence="2 3">CECT 7955</strain>
    </source>
</reference>
<dbReference type="InterPro" id="IPR041700">
    <property type="entry name" value="OMP_b-brl_3"/>
</dbReference>
<organism evidence="2 3">
    <name type="scientific">Flavobacterium jumunjinense</name>
    <dbReference type="NCBI Taxonomy" id="998845"/>
    <lineage>
        <taxon>Bacteria</taxon>
        <taxon>Pseudomonadati</taxon>
        <taxon>Bacteroidota</taxon>
        <taxon>Flavobacteriia</taxon>
        <taxon>Flavobacteriales</taxon>
        <taxon>Flavobacteriaceae</taxon>
        <taxon>Flavobacterium</taxon>
    </lineage>
</organism>
<accession>A0ABV5GQ83</accession>